<dbReference type="EMBL" id="GL349492">
    <property type="protein sequence ID" value="KNC54871.1"/>
    <property type="molecule type" value="Genomic_DNA"/>
</dbReference>
<feature type="transmembrane region" description="Helical" evidence="1">
    <location>
        <begin position="2124"/>
        <end position="2145"/>
    </location>
</feature>
<name>A0A0L0DS54_THETB</name>
<protein>
    <submittedName>
        <fullName evidence="2">Uncharacterized protein</fullName>
    </submittedName>
</protein>
<dbReference type="RefSeq" id="XP_013753467.1">
    <property type="nucleotide sequence ID" value="XM_013898013.1"/>
</dbReference>
<keyword evidence="3" id="KW-1185">Reference proteome</keyword>
<evidence type="ECO:0000313" key="3">
    <source>
        <dbReference type="Proteomes" id="UP000054408"/>
    </source>
</evidence>
<reference evidence="2 3" key="1">
    <citation type="submission" date="2010-05" db="EMBL/GenBank/DDBJ databases">
        <title>The Genome Sequence of Thecamonas trahens ATCC 50062.</title>
        <authorList>
            <consortium name="The Broad Institute Genome Sequencing Platform"/>
            <person name="Russ C."/>
            <person name="Cuomo C."/>
            <person name="Shea T."/>
            <person name="Young S.K."/>
            <person name="Zeng Q."/>
            <person name="Koehrsen M."/>
            <person name="Haas B."/>
            <person name="Borodovsky M."/>
            <person name="Guigo R."/>
            <person name="Alvarado L."/>
            <person name="Berlin A."/>
            <person name="Bochicchio J."/>
            <person name="Borenstein D."/>
            <person name="Chapman S."/>
            <person name="Chen Z."/>
            <person name="Freedman E."/>
            <person name="Gellesch M."/>
            <person name="Goldberg J."/>
            <person name="Griggs A."/>
            <person name="Gujja S."/>
            <person name="Heilman E."/>
            <person name="Heiman D."/>
            <person name="Hepburn T."/>
            <person name="Howarth C."/>
            <person name="Jen D."/>
            <person name="Larson L."/>
            <person name="Mehta T."/>
            <person name="Park D."/>
            <person name="Pearson M."/>
            <person name="Roberts A."/>
            <person name="Saif S."/>
            <person name="Shenoy N."/>
            <person name="Sisk P."/>
            <person name="Stolte C."/>
            <person name="Sykes S."/>
            <person name="Thomson T."/>
            <person name="Walk T."/>
            <person name="White J."/>
            <person name="Yandava C."/>
            <person name="Burger G."/>
            <person name="Gray M.W."/>
            <person name="Holland P.W.H."/>
            <person name="King N."/>
            <person name="Lang F.B.F."/>
            <person name="Roger A.J."/>
            <person name="Ruiz-Trillo I."/>
            <person name="Lander E."/>
            <person name="Nusbaum C."/>
        </authorList>
    </citation>
    <scope>NUCLEOTIDE SEQUENCE [LARGE SCALE GENOMIC DNA]</scope>
    <source>
        <strain evidence="2 3">ATCC 50062</strain>
    </source>
</reference>
<dbReference type="OrthoDB" id="544772at2759"/>
<keyword evidence="1" id="KW-0812">Transmembrane</keyword>
<accession>A0A0L0DS54</accession>
<keyword evidence="1" id="KW-1133">Transmembrane helix</keyword>
<evidence type="ECO:0000313" key="2">
    <source>
        <dbReference type="EMBL" id="KNC54871.1"/>
    </source>
</evidence>
<gene>
    <name evidence="2" type="ORF">AMSG_10525</name>
</gene>
<keyword evidence="1" id="KW-0472">Membrane</keyword>
<evidence type="ECO:0000256" key="1">
    <source>
        <dbReference type="SAM" id="Phobius"/>
    </source>
</evidence>
<organism evidence="2 3">
    <name type="scientific">Thecamonas trahens ATCC 50062</name>
    <dbReference type="NCBI Taxonomy" id="461836"/>
    <lineage>
        <taxon>Eukaryota</taxon>
        <taxon>Apusozoa</taxon>
        <taxon>Apusomonadida</taxon>
        <taxon>Apusomonadidae</taxon>
        <taxon>Thecamonas</taxon>
    </lineage>
</organism>
<dbReference type="GeneID" id="25568731"/>
<dbReference type="Proteomes" id="UP000054408">
    <property type="component" value="Unassembled WGS sequence"/>
</dbReference>
<proteinExistence type="predicted"/>
<sequence>MVPNEVREYRVVLGLCCTDADIESDNFVLKGPRASGPDLNGCIEKVDHSKSCPFGMTEGAINYPAHPDGKTGEYGSPPHSYGNRVEYCCGTIKSAASVDQEMCVIAESMLGTNVNCPPAFPNGNLYTIIPHSRGTSLHDYSGAGYTPNAWYTAYLSNEDDGNRPWYRPEARGVTSLSRCCTGSGPWSGCVASPSHPTICGTDNPNGNHEGCLSPTASSPLWDMTCHSCPHGGFPSASVEDRLRTPISEPKVCQYDLCGNGVIDGDEQCDVSRFYSNADYNLDLAAVASGSLPDPRPMCSDQCKWIVPQMQVDYDQTTLSNSVVRITPRLNAQYASTMGFNTVMNVNSDAGNQATLASLMFNYDRVDYIIAFFPSGTVKELNDQVHGMETYVESPANDNQVQIQARGRLASSDPNTPGRDLGYSEWSLPTSRSVRPCGCNDVGDGRPSNMIATQSVDSGTMSLSWIHNSTCGSVIAVGKEELRDPVSGDWGPNVVIETRTLGALCGQTVDVVKYRPTESDVGKTIRFSAHVANNFNGNIFQSSADSYTAPIVVAWQRSFEGRVIAPNGGGVGGAAVTVQLIDPDTMAVLAVANSTSTSSTAAGGTSSTGSFVANIYAENTPNKGHIIRYFGTSASGAPLECGTAGQTVCDVANVKVTGGIVSLSLTDMVVPTIRVFINHVNSTCEFQRSRADGAPDLTIAAFTSTDASMAPIETTATVDLFRNAGEPHGVVADGLQMAASVALDITYDVGPPISTDLPSSPLGFVITAPVVDIIVEDVTVRDVELALYSSRCGYDLGGGVVIASGPGLCYQARFDVGVSASLVTIPALAEVTFDYELAISTAVDAGEPVTPDVQLLATQAGTFFDTIYTTGRRVDLALPTDVPAVVHYQFRTDIDVGIDQIRDYTSMENSVEICNTAYGTPCLDSYDPSVCSMATMCSREEIRTLADGSVVDTGGQPMTDSSLIARYGSVFCVFLELSETYTVFDSIGSSHVETCYDVEGEVSVRDHVSGSAERVLEYSGYVGGKTNDTDTSGVRIPLFVDEPAMAAPFVRELGVQIAPTYYAGSAAVDDEAWRGPASQADLAITAPVTHVLDVVVTGPILQENGNIVEFSVSEPLLILHDPPGDSSYVELESGAAIVATSERERMWTEGDEIDSLFTPILYSNEVSVGSSLGPLDFSVVAVSFETYKAEINHLAHELQSGDRLGSHESEAVTRTTIATSSLPEAAFEEGLSDVIVLKTKVFRVVDTNMVTFDPTTCRASRNTSSSVYKKVSDDAIAVHTCADIRKNIAQLRHDAAAAVLQSDSAVTTAVLDMEIARWENILSIHNRSLHEEPMEGTTAQDRIKSIVSRDSQLSHFGLDTLGFNADDSTISLSGGQELVLEWEIAKSEVTFSQEVSHATTLPMTSRPRLRSADYDMDVDDLTRRDIIAQFLGDMSIQANKASQTRLTIASFGYESSYERSIYDVSEKRSNDEVSEGSTARVRIVLSDSNLGDHFVMRMGTDPLFGTPVFKLLDGKSRCPHVRGTIRRESVSLVPATANQVADVTGVAPDGSAFWRYSLINTNPDEGADVSVYVSLLDNAGGMRVFLNGQAIGTGTGPFGSFDVSIPPLASGEPAPQLLLEARRDGTDAFVSGPITITAVPTCEFGIDSTSPDIDEGVSEQVVSVEFVSPCAQVVWADALGTGAPFAVLHDEHEPHDETKYLITGFVRNPLYSSVSRWRDHPRLTLVRVQYAALGTEDFTDASGTVLLDTGANTAGFVHLYKRSEDDVDGSEAISAEGMFGLGAFTWDVSALPDGEYELVAEAMCSTPGSQDPIVISTMTPRVRGIIDRSIPDAAAPPRPFSGEYMPGESDVEFAFTEPVDCKRAKATVTVAGQLASPVSIECIGTRVRVYVDAALVDNAGALAPTQSFVVALTSIYDIAGNPAPASYSHTLRTAPLDPSRARITVAGLVGKGPVTDYGSLANYTAVMGDVLANATRAQSGLVFGDDRITVVRPTVLSSGDVMFDAFVSDASPADPTLPGAIARDLMAAIATVDDVSAGLAFDEPSASPRSALVRSISTGARAAGSLRLNIEPALADVLEHTQSEWHAVHGQQSWEGERKQVMVTQTIAATPSPAAAAPITPSSSFALTAAIAVAAIATVLLVGVVGMQFKILSAVKVAANKPAWSETSGFTGDSMTTIESGSSSE</sequence>